<feature type="compositionally biased region" description="Low complexity" evidence="1">
    <location>
        <begin position="467"/>
        <end position="479"/>
    </location>
</feature>
<evidence type="ECO:0000313" key="4">
    <source>
        <dbReference type="EMBL" id="RQM10898.1"/>
    </source>
</evidence>
<dbReference type="VEuPathDB" id="FungiDB:DD237_006085"/>
<gene>
    <name evidence="4" type="ORF">DD237_006085</name>
    <name evidence="3" type="ORF">DD238_001798</name>
</gene>
<keyword evidence="5" id="KW-1185">Reference proteome</keyword>
<dbReference type="EMBL" id="QKXF01000509">
    <property type="protein sequence ID" value="RQM10898.1"/>
    <property type="molecule type" value="Genomic_DNA"/>
</dbReference>
<feature type="region of interest" description="Disordered" evidence="1">
    <location>
        <begin position="453"/>
        <end position="584"/>
    </location>
</feature>
<evidence type="ECO:0000256" key="2">
    <source>
        <dbReference type="SAM" id="SignalP"/>
    </source>
</evidence>
<dbReference type="Gene3D" id="3.30.40.240">
    <property type="entry name" value="Transglutaminase elicitor, body domain"/>
    <property type="match status" value="1"/>
</dbReference>
<sequence length="584" mass="63513">MVQWKFVYGLAALSVVGLIKGSPMQEDDQLDENTRIDECISLGAEDFTGAGKEISGKPITVPCAPGSFQSAPPSRRRLEVSASVDIKKLEAYFGTKLETDFTKLSSKCARHPTPWPSGYWPAYADSINFLWNKKTNISASEKYAKAFGHDVNTFMDMVSSTRGIDYMEKIKKKPCTTRADCKELGDGSFCGKRAGKKKGYCIPKWPGICHAWAPASILEPEPICPVEHNGVVFEPFDIKALITMTYDGSNIPTIFTGRRFRGNDTRDNGKDQYGRFLDGNRRDISPGYFHIAATNILCDFQYSFIIDISAGHEVWNQPVNSFEITRMSWMTPTDAAKKYFKVDKYPFNDAATNMAIVTSRLTWISETGENGPIVSTSKINKYKTTAEYEYILELDDTYQILGGEWLGLSSENHPDFLWIPTRKPDDALVTPVGLVYAEIKKLLTKSIQGDCQLTSTDTQKPETNERANPVAPPSSNASPTEGPAASINVPPTTQPHSETPTGVSSEEAPTDAPAEAPPSEASPAEAPSSEASPAEAPSSEASLSSEDLLSSEASSSPENSPSSEAPSSETSPAETPSAGTPPTT</sequence>
<evidence type="ECO:0008006" key="7">
    <source>
        <dbReference type="Google" id="ProtNLM"/>
    </source>
</evidence>
<evidence type="ECO:0000256" key="1">
    <source>
        <dbReference type="SAM" id="MobiDB-lite"/>
    </source>
</evidence>
<feature type="chain" id="PRO_5036340311" description="Elicitor-like transglutaminase" evidence="2">
    <location>
        <begin position="22"/>
        <end position="584"/>
    </location>
</feature>
<feature type="compositionally biased region" description="Low complexity" evidence="1">
    <location>
        <begin position="504"/>
        <end position="578"/>
    </location>
</feature>
<dbReference type="Proteomes" id="UP000282087">
    <property type="component" value="Unassembled WGS sequence"/>
</dbReference>
<comment type="caution">
    <text evidence="3">The sequence shown here is derived from an EMBL/GenBank/DDBJ whole genome shotgun (WGS) entry which is preliminary data.</text>
</comment>
<proteinExistence type="predicted"/>
<dbReference type="Proteomes" id="UP000286097">
    <property type="component" value="Unassembled WGS sequence"/>
</dbReference>
<dbReference type="OrthoDB" id="10249031at2759"/>
<protein>
    <recommendedName>
        <fullName evidence="7">Elicitor-like transglutaminase</fullName>
    </recommendedName>
</protein>
<name>A0A3M6VT31_9STRA</name>
<dbReference type="GO" id="GO:0016755">
    <property type="term" value="F:aminoacyltransferase activity"/>
    <property type="evidence" value="ECO:0007669"/>
    <property type="project" value="InterPro"/>
</dbReference>
<dbReference type="InterPro" id="IPR032048">
    <property type="entry name" value="TGase_elicitor"/>
</dbReference>
<dbReference type="Pfam" id="PF16683">
    <property type="entry name" value="TGase_elicitor"/>
    <property type="match status" value="1"/>
</dbReference>
<feature type="signal peptide" evidence="2">
    <location>
        <begin position="1"/>
        <end position="21"/>
    </location>
</feature>
<keyword evidence="2" id="KW-0732">Signal</keyword>
<dbReference type="AlphaFoldDB" id="A0A3M6VT31"/>
<dbReference type="STRING" id="542832.A0A3M6VT31"/>
<accession>A0A3M6VT31</accession>
<evidence type="ECO:0000313" key="5">
    <source>
        <dbReference type="Proteomes" id="UP000282087"/>
    </source>
</evidence>
<reference evidence="5 6" key="1">
    <citation type="submission" date="2018-06" db="EMBL/GenBank/DDBJ databases">
        <title>Comparative genomics of downy mildews reveals potential adaptations to biotrophy.</title>
        <authorList>
            <person name="Fletcher K."/>
            <person name="Klosterman S.J."/>
            <person name="Derevnina L."/>
            <person name="Martin F."/>
            <person name="Koike S."/>
            <person name="Reyes Chin-Wo S."/>
            <person name="Mou B."/>
            <person name="Michelmore R."/>
        </authorList>
    </citation>
    <scope>NUCLEOTIDE SEQUENCE [LARGE SCALE GENOMIC DNA]</scope>
    <source>
        <strain evidence="4 6">R13</strain>
        <strain evidence="3 5">R14</strain>
    </source>
</reference>
<dbReference type="EMBL" id="QLLG01000010">
    <property type="protein sequence ID" value="RMX69924.1"/>
    <property type="molecule type" value="Genomic_DNA"/>
</dbReference>
<feature type="compositionally biased region" description="Polar residues" evidence="1">
    <location>
        <begin position="489"/>
        <end position="503"/>
    </location>
</feature>
<evidence type="ECO:0000313" key="6">
    <source>
        <dbReference type="Proteomes" id="UP000286097"/>
    </source>
</evidence>
<organism evidence="3 5">
    <name type="scientific">Peronospora effusa</name>
    <dbReference type="NCBI Taxonomy" id="542832"/>
    <lineage>
        <taxon>Eukaryota</taxon>
        <taxon>Sar</taxon>
        <taxon>Stramenopiles</taxon>
        <taxon>Oomycota</taxon>
        <taxon>Peronosporomycetes</taxon>
        <taxon>Peronosporales</taxon>
        <taxon>Peronosporaceae</taxon>
        <taxon>Peronospora</taxon>
    </lineage>
</organism>
<evidence type="ECO:0000313" key="3">
    <source>
        <dbReference type="EMBL" id="RMX69924.1"/>
    </source>
</evidence>